<feature type="domain" description="HTH asnC-type" evidence="4">
    <location>
        <begin position="12"/>
        <end position="72"/>
    </location>
</feature>
<dbReference type="GO" id="GO:0043565">
    <property type="term" value="F:sequence-specific DNA binding"/>
    <property type="evidence" value="ECO:0007669"/>
    <property type="project" value="InterPro"/>
</dbReference>
<keyword evidence="3" id="KW-0804">Transcription</keyword>
<gene>
    <name evidence="5" type="ORF">CK936_08795</name>
</gene>
<dbReference type="Pfam" id="PF01037">
    <property type="entry name" value="AsnC_trans_reg"/>
    <property type="match status" value="1"/>
</dbReference>
<feature type="domain" description="HTH asnC-type" evidence="4">
    <location>
        <begin position="189"/>
        <end position="249"/>
    </location>
</feature>
<dbReference type="InterPro" id="IPR019888">
    <property type="entry name" value="Tscrpt_reg_AsnC-like"/>
</dbReference>
<sequence length="332" mass="35050">MDTSVADPARTLDLLDRRIVSALQIDGRAETRRIAEVLGVSARTVARRLARMREAGLVRVTRMPDPEGSGAVGALVLRVRVLRGKVETLADALAARPDVPFVDILMGGEEIGAVVVPTAGDRDRLLYRQLPATRAVADSTVHAVLHVYADAAQWRAGWLDEGEAAALTPAPDPAGPPEVSAPAGGTYAPDALDARLFAVLDRDARLPGAALAAELGVPESTVRRRLRRLTGAGLLRTHVGVDPRLLGMAVDANLWLEVPPARLAEAGRVLAAHPRVHGVLATSGPSNLLVALFCEDLGGLYRFTTDVLAPLGIARAETTVVGRAVKRAGVRL</sequence>
<dbReference type="RefSeq" id="WP_095580040.1">
    <property type="nucleotide sequence ID" value="NZ_JAJQQQ010000007.1"/>
</dbReference>
<dbReference type="InterPro" id="IPR000485">
    <property type="entry name" value="AsnC-type_HTH_dom"/>
</dbReference>
<evidence type="ECO:0000313" key="6">
    <source>
        <dbReference type="Proteomes" id="UP000218944"/>
    </source>
</evidence>
<reference evidence="5 6" key="1">
    <citation type="submission" date="2017-08" db="EMBL/GenBank/DDBJ databases">
        <title>Genome sequence of Streptomyces albireticuli NRRL B-1670.</title>
        <authorList>
            <person name="Graham D.E."/>
            <person name="Mahan K.M."/>
            <person name="Klingeman D.M."/>
            <person name="Hettich R.L."/>
            <person name="Parry R.J."/>
            <person name="Spain J.C."/>
        </authorList>
    </citation>
    <scope>NUCLEOTIDE SEQUENCE [LARGE SCALE GENOMIC DNA]</scope>
    <source>
        <strain evidence="5 6">NRRL B-1670</strain>
    </source>
</reference>
<evidence type="ECO:0000256" key="3">
    <source>
        <dbReference type="ARBA" id="ARBA00023163"/>
    </source>
</evidence>
<dbReference type="SUPFAM" id="SSF46785">
    <property type="entry name" value="Winged helix' DNA-binding domain"/>
    <property type="match status" value="2"/>
</dbReference>
<dbReference type="PANTHER" id="PTHR30154">
    <property type="entry name" value="LEUCINE-RESPONSIVE REGULATORY PROTEIN"/>
    <property type="match status" value="1"/>
</dbReference>
<dbReference type="InterPro" id="IPR011991">
    <property type="entry name" value="ArsR-like_HTH"/>
</dbReference>
<dbReference type="InterPro" id="IPR036390">
    <property type="entry name" value="WH_DNA-bd_sf"/>
</dbReference>
<evidence type="ECO:0000256" key="2">
    <source>
        <dbReference type="ARBA" id="ARBA00023125"/>
    </source>
</evidence>
<dbReference type="Gene3D" id="1.10.10.10">
    <property type="entry name" value="Winged helix-like DNA-binding domain superfamily/Winged helix DNA-binding domain"/>
    <property type="match status" value="2"/>
</dbReference>
<protein>
    <submittedName>
        <fullName evidence="5">AsnC family transcriptional regulator</fullName>
    </submittedName>
</protein>
<dbReference type="Pfam" id="PF13404">
    <property type="entry name" value="HTH_AsnC-type"/>
    <property type="match status" value="2"/>
</dbReference>
<dbReference type="PANTHER" id="PTHR30154:SF34">
    <property type="entry name" value="TRANSCRIPTIONAL REGULATOR AZLB"/>
    <property type="match status" value="1"/>
</dbReference>
<organism evidence="5 6">
    <name type="scientific">Streptomyces albireticuli</name>
    <dbReference type="NCBI Taxonomy" id="1940"/>
    <lineage>
        <taxon>Bacteria</taxon>
        <taxon>Bacillati</taxon>
        <taxon>Actinomycetota</taxon>
        <taxon>Actinomycetes</taxon>
        <taxon>Kitasatosporales</taxon>
        <taxon>Streptomycetaceae</taxon>
        <taxon>Streptomyces</taxon>
    </lineage>
</organism>
<evidence type="ECO:0000313" key="5">
    <source>
        <dbReference type="EMBL" id="PAU49261.1"/>
    </source>
</evidence>
<dbReference type="InterPro" id="IPR036388">
    <property type="entry name" value="WH-like_DNA-bd_sf"/>
</dbReference>
<dbReference type="EMBL" id="NSJV01000169">
    <property type="protein sequence ID" value="PAU49261.1"/>
    <property type="molecule type" value="Genomic_DNA"/>
</dbReference>
<keyword evidence="2" id="KW-0238">DNA-binding</keyword>
<comment type="caution">
    <text evidence="5">The sequence shown here is derived from an EMBL/GenBank/DDBJ whole genome shotgun (WGS) entry which is preliminary data.</text>
</comment>
<dbReference type="InterPro" id="IPR019887">
    <property type="entry name" value="Tscrpt_reg_AsnC/Lrp_C"/>
</dbReference>
<evidence type="ECO:0000256" key="1">
    <source>
        <dbReference type="ARBA" id="ARBA00023015"/>
    </source>
</evidence>
<dbReference type="GO" id="GO:0005829">
    <property type="term" value="C:cytosol"/>
    <property type="evidence" value="ECO:0007669"/>
    <property type="project" value="TreeGrafter"/>
</dbReference>
<dbReference type="CDD" id="cd00090">
    <property type="entry name" value="HTH_ARSR"/>
    <property type="match status" value="1"/>
</dbReference>
<dbReference type="Proteomes" id="UP000218944">
    <property type="component" value="Unassembled WGS sequence"/>
</dbReference>
<dbReference type="GO" id="GO:0043200">
    <property type="term" value="P:response to amino acid"/>
    <property type="evidence" value="ECO:0007669"/>
    <property type="project" value="TreeGrafter"/>
</dbReference>
<accession>A0A2A2DCQ0</accession>
<proteinExistence type="predicted"/>
<keyword evidence="1" id="KW-0805">Transcription regulation</keyword>
<keyword evidence="6" id="KW-1185">Reference proteome</keyword>
<dbReference type="PRINTS" id="PR00033">
    <property type="entry name" value="HTHASNC"/>
</dbReference>
<dbReference type="InterPro" id="IPR011008">
    <property type="entry name" value="Dimeric_a/b-barrel"/>
</dbReference>
<dbReference type="SUPFAM" id="SSF54909">
    <property type="entry name" value="Dimeric alpha+beta barrel"/>
    <property type="match status" value="1"/>
</dbReference>
<name>A0A2A2DCQ0_9ACTN</name>
<dbReference type="PROSITE" id="PS50956">
    <property type="entry name" value="HTH_ASNC_2"/>
    <property type="match status" value="2"/>
</dbReference>
<dbReference type="SMART" id="SM00344">
    <property type="entry name" value="HTH_ASNC"/>
    <property type="match status" value="2"/>
</dbReference>
<dbReference type="AlphaFoldDB" id="A0A2A2DCQ0"/>
<evidence type="ECO:0000259" key="4">
    <source>
        <dbReference type="PROSITE" id="PS50956"/>
    </source>
</evidence>
<dbReference type="Gene3D" id="3.30.70.920">
    <property type="match status" value="1"/>
</dbReference>